<dbReference type="Gene3D" id="1.10.10.410">
    <property type="match status" value="1"/>
</dbReference>
<dbReference type="SUPFAM" id="SSF89095">
    <property type="entry name" value="GatB/YqeY motif"/>
    <property type="match status" value="1"/>
</dbReference>
<keyword evidence="6 11" id="KW-0067">ATP-binding</keyword>
<dbReference type="InterPro" id="IPR004413">
    <property type="entry name" value="GatB"/>
</dbReference>
<dbReference type="GO" id="GO:0070681">
    <property type="term" value="P:glutaminyl-tRNAGln biosynthesis via transamidation"/>
    <property type="evidence" value="ECO:0007669"/>
    <property type="project" value="TreeGrafter"/>
</dbReference>
<dbReference type="PROSITE" id="PS01234">
    <property type="entry name" value="GATB"/>
    <property type="match status" value="1"/>
</dbReference>
<evidence type="ECO:0000313" key="13">
    <source>
        <dbReference type="Proteomes" id="UP000256941"/>
    </source>
</evidence>
<dbReference type="InterPro" id="IPR023168">
    <property type="entry name" value="GatB_Yqey_C_2"/>
</dbReference>
<dbReference type="GO" id="GO:0005524">
    <property type="term" value="F:ATP binding"/>
    <property type="evidence" value="ECO:0007669"/>
    <property type="project" value="UniProtKB-KW"/>
</dbReference>
<comment type="function">
    <text evidence="8 11">Allows the formation of correctly charged Asn-tRNA(Asn) or Gln-tRNA(Gln) through the transamidation of misacylated Asp-tRNA(Asn) or Glu-tRNA(Gln) in organisms which lack either or both of asparaginyl-tRNA or glutaminyl-tRNA synthetases. The reaction takes place in the presence of glutamine and ATP through an activated phospho-Asp-tRNA(Asn) or phospho-Glu-tRNA(Gln).</text>
</comment>
<dbReference type="EMBL" id="QTUJ01000001">
    <property type="protein sequence ID" value="REF72835.1"/>
    <property type="molecule type" value="Genomic_DNA"/>
</dbReference>
<comment type="subunit">
    <text evidence="2 11">Heterotrimer of A, B and C subunits.</text>
</comment>
<evidence type="ECO:0000256" key="3">
    <source>
        <dbReference type="ARBA" id="ARBA00016923"/>
    </source>
</evidence>
<dbReference type="GO" id="GO:0016740">
    <property type="term" value="F:transferase activity"/>
    <property type="evidence" value="ECO:0007669"/>
    <property type="project" value="UniProtKB-KW"/>
</dbReference>
<dbReference type="FunFam" id="1.10.150.380:FF:000001">
    <property type="entry name" value="Aspartyl/glutamyl-tRNA(Asn/Gln) amidotransferase subunit B"/>
    <property type="match status" value="1"/>
</dbReference>
<dbReference type="InterPro" id="IPR042114">
    <property type="entry name" value="GatB_C_1"/>
</dbReference>
<dbReference type="GO" id="GO:0050567">
    <property type="term" value="F:glutaminyl-tRNA synthase (glutamine-hydrolyzing) activity"/>
    <property type="evidence" value="ECO:0007669"/>
    <property type="project" value="UniProtKB-UniRule"/>
</dbReference>
<evidence type="ECO:0000256" key="5">
    <source>
        <dbReference type="ARBA" id="ARBA00022741"/>
    </source>
</evidence>
<evidence type="ECO:0000256" key="4">
    <source>
        <dbReference type="ARBA" id="ARBA00022598"/>
    </source>
</evidence>
<dbReference type="NCBIfam" id="NF004012">
    <property type="entry name" value="PRK05477.1-2"/>
    <property type="match status" value="1"/>
</dbReference>
<evidence type="ECO:0000256" key="2">
    <source>
        <dbReference type="ARBA" id="ARBA00011123"/>
    </source>
</evidence>
<dbReference type="Gene3D" id="1.10.150.380">
    <property type="entry name" value="GatB domain, N-terminal subdomain"/>
    <property type="match status" value="1"/>
</dbReference>
<accession>A0A3D9XR17</accession>
<evidence type="ECO:0000256" key="7">
    <source>
        <dbReference type="ARBA" id="ARBA00022917"/>
    </source>
</evidence>
<dbReference type="InterPro" id="IPR017959">
    <property type="entry name" value="Asn/Gln-tRNA_amidoTrfase_suB/E"/>
</dbReference>
<evidence type="ECO:0000256" key="11">
    <source>
        <dbReference type="HAMAP-Rule" id="MF_00121"/>
    </source>
</evidence>
<evidence type="ECO:0000256" key="1">
    <source>
        <dbReference type="ARBA" id="ARBA00005306"/>
    </source>
</evidence>
<dbReference type="PANTHER" id="PTHR11659:SF0">
    <property type="entry name" value="GLUTAMYL-TRNA(GLN) AMIDOTRANSFERASE SUBUNIT B, MITOCHONDRIAL"/>
    <property type="match status" value="1"/>
</dbReference>
<dbReference type="Pfam" id="PF02637">
    <property type="entry name" value="GatB_Yqey"/>
    <property type="match status" value="1"/>
</dbReference>
<dbReference type="InterPro" id="IPR017958">
    <property type="entry name" value="Gln-tRNA_amidoTrfase_suB_CS"/>
</dbReference>
<dbReference type="Proteomes" id="UP000256941">
    <property type="component" value="Unassembled WGS sequence"/>
</dbReference>
<dbReference type="EC" id="6.3.5.-" evidence="11"/>
<keyword evidence="4 11" id="KW-0436">Ligase</keyword>
<dbReference type="SMART" id="SM00845">
    <property type="entry name" value="GatB_Yqey"/>
    <property type="match status" value="1"/>
</dbReference>
<evidence type="ECO:0000256" key="8">
    <source>
        <dbReference type="ARBA" id="ARBA00024799"/>
    </source>
</evidence>
<proteinExistence type="inferred from homology"/>
<dbReference type="InterPro" id="IPR018027">
    <property type="entry name" value="Asn/Gln_amidotransferase"/>
</dbReference>
<comment type="caution">
    <text evidence="12">The sequence shown here is derived from an EMBL/GenBank/DDBJ whole genome shotgun (WGS) entry which is preliminary data.</text>
</comment>
<dbReference type="SUPFAM" id="SSF55931">
    <property type="entry name" value="Glutamine synthetase/guanido kinase"/>
    <property type="match status" value="1"/>
</dbReference>
<keyword evidence="12" id="KW-0808">Transferase</keyword>
<gene>
    <name evidence="11" type="primary">gatB</name>
    <name evidence="12" type="ORF">BDD41_1330</name>
</gene>
<dbReference type="RefSeq" id="WP_114534921.1">
    <property type="nucleotide sequence ID" value="NZ_CP038196.1"/>
</dbReference>
<organism evidence="12 13">
    <name type="scientific">Paracoccus versutus</name>
    <name type="common">Thiobacillus versutus</name>
    <dbReference type="NCBI Taxonomy" id="34007"/>
    <lineage>
        <taxon>Bacteria</taxon>
        <taxon>Pseudomonadati</taxon>
        <taxon>Pseudomonadota</taxon>
        <taxon>Alphaproteobacteria</taxon>
        <taxon>Rhodobacterales</taxon>
        <taxon>Paracoccaceae</taxon>
        <taxon>Paracoccus</taxon>
    </lineage>
</organism>
<evidence type="ECO:0000256" key="10">
    <source>
        <dbReference type="ARBA" id="ARBA00047913"/>
    </source>
</evidence>
<evidence type="ECO:0000256" key="9">
    <source>
        <dbReference type="ARBA" id="ARBA00047380"/>
    </source>
</evidence>
<dbReference type="NCBIfam" id="TIGR00133">
    <property type="entry name" value="gatB"/>
    <property type="match status" value="1"/>
</dbReference>
<evidence type="ECO:0000313" key="12">
    <source>
        <dbReference type="EMBL" id="REF72835.1"/>
    </source>
</evidence>
<keyword evidence="7 11" id="KW-0648">Protein biosynthesis</keyword>
<reference evidence="12 13" key="1">
    <citation type="submission" date="2018-08" db="EMBL/GenBank/DDBJ databases">
        <title>Genomic Encyclopedia of Archaeal and Bacterial Type Strains, Phase II (KMG-II): from individual species to whole genera.</title>
        <authorList>
            <person name="Goeker M."/>
        </authorList>
    </citation>
    <scope>NUCLEOTIDE SEQUENCE [LARGE SCALE GENOMIC DNA]</scope>
    <source>
        <strain evidence="12 13">DSM 17099</strain>
    </source>
</reference>
<dbReference type="PANTHER" id="PTHR11659">
    <property type="entry name" value="GLUTAMYL-TRNA GLN AMIDOTRANSFERASE SUBUNIT B MITOCHONDRIAL AND PROKARYOTIC PET112-RELATED"/>
    <property type="match status" value="1"/>
</dbReference>
<sequence length="505" mass="54870">MLDHLTYTAPEPKTIQGAKQDWELVIGLEVHAQVASNAKLFSGASTGFGAEPNSHVAFVDAAMPGMLPVINEFCVAQAVKTGLGLKAAINLVSAFDRKNYFYPDLPQGYQISQLYHPIVGEGEVIVDMAPGVARRVRIERIHLEQDAGKSIHDMDPNMSFVDLNRTGVALMEIVSRPDIRGPEEAAAYVAKLRQIMRYLGTCDGNMQNGNLRADVNVSVCAPGAYERYQETGDFSHLGTRCEIKNMNSLRFIQAAIDYEARRQIAIIEDGGKVVQETRLYDPDRGETRSMRSKEEAHDYRYFPDPDLLPLEIEQAWVDEIAGAMPELPDEKKARFVTELGLSEYDAGVLTAEVESADYFEQVAAGRDGKQAANWVINELFGRLNKEGLSVETSPVSAAQLGGVIDLIGSGAISGKIAKELFEILWTEGGDPAQIVEARGMKQVTDLGAIEAAVDEIIAANPAQVEKARANPKLAGWFVGQVLKATGGKANPAAVNELVAKKLALA</sequence>
<dbReference type="FunFam" id="1.10.10.410:FF:000001">
    <property type="entry name" value="Aspartyl/glutamyl-tRNA(Asn/Gln) amidotransferase subunit B"/>
    <property type="match status" value="1"/>
</dbReference>
<protein>
    <recommendedName>
        <fullName evidence="3 11">Aspartyl/glutamyl-tRNA(Asn/Gln) amidotransferase subunit B</fullName>
        <shortName evidence="11">Asp/Glu-ADT subunit B</shortName>
        <ecNumber evidence="11">6.3.5.-</ecNumber>
    </recommendedName>
</protein>
<keyword evidence="5 11" id="KW-0547">Nucleotide-binding</keyword>
<dbReference type="AlphaFoldDB" id="A0A369U936"/>
<evidence type="ECO:0000256" key="6">
    <source>
        <dbReference type="ARBA" id="ARBA00022840"/>
    </source>
</evidence>
<comment type="catalytic activity">
    <reaction evidence="10 11">
        <text>L-glutamyl-tRNA(Gln) + L-glutamine + ATP + H2O = L-glutaminyl-tRNA(Gln) + L-glutamate + ADP + phosphate + H(+)</text>
        <dbReference type="Rhea" id="RHEA:17521"/>
        <dbReference type="Rhea" id="RHEA-COMP:9681"/>
        <dbReference type="Rhea" id="RHEA-COMP:9684"/>
        <dbReference type="ChEBI" id="CHEBI:15377"/>
        <dbReference type="ChEBI" id="CHEBI:15378"/>
        <dbReference type="ChEBI" id="CHEBI:29985"/>
        <dbReference type="ChEBI" id="CHEBI:30616"/>
        <dbReference type="ChEBI" id="CHEBI:43474"/>
        <dbReference type="ChEBI" id="CHEBI:58359"/>
        <dbReference type="ChEBI" id="CHEBI:78520"/>
        <dbReference type="ChEBI" id="CHEBI:78521"/>
        <dbReference type="ChEBI" id="CHEBI:456216"/>
    </reaction>
</comment>
<dbReference type="GO" id="GO:0006412">
    <property type="term" value="P:translation"/>
    <property type="evidence" value="ECO:0007669"/>
    <property type="project" value="UniProtKB-UniRule"/>
</dbReference>
<dbReference type="HAMAP" id="MF_00121">
    <property type="entry name" value="GatB"/>
    <property type="match status" value="1"/>
</dbReference>
<dbReference type="InterPro" id="IPR003789">
    <property type="entry name" value="Asn/Gln_tRNA_amidoTrase-B-like"/>
</dbReference>
<accession>A0A369U936</accession>
<dbReference type="NCBIfam" id="NF004015">
    <property type="entry name" value="PRK05477.1-5"/>
    <property type="match status" value="1"/>
</dbReference>
<dbReference type="InterPro" id="IPR006075">
    <property type="entry name" value="Asn/Gln-tRNA_Trfase_suB/E_cat"/>
</dbReference>
<dbReference type="InterPro" id="IPR014746">
    <property type="entry name" value="Gln_synth/guanido_kin_cat_dom"/>
</dbReference>
<dbReference type="Pfam" id="PF02934">
    <property type="entry name" value="GatB_N"/>
    <property type="match status" value="1"/>
</dbReference>
<dbReference type="NCBIfam" id="NF004014">
    <property type="entry name" value="PRK05477.1-4"/>
    <property type="match status" value="1"/>
</dbReference>
<name>A0A369U936_PARVE</name>
<comment type="similarity">
    <text evidence="1 11">Belongs to the GatB/GatE family. GatB subfamily.</text>
</comment>
<comment type="catalytic activity">
    <reaction evidence="9 11">
        <text>L-aspartyl-tRNA(Asn) + L-glutamine + ATP + H2O = L-asparaginyl-tRNA(Asn) + L-glutamate + ADP + phosphate + 2 H(+)</text>
        <dbReference type="Rhea" id="RHEA:14513"/>
        <dbReference type="Rhea" id="RHEA-COMP:9674"/>
        <dbReference type="Rhea" id="RHEA-COMP:9677"/>
        <dbReference type="ChEBI" id="CHEBI:15377"/>
        <dbReference type="ChEBI" id="CHEBI:15378"/>
        <dbReference type="ChEBI" id="CHEBI:29985"/>
        <dbReference type="ChEBI" id="CHEBI:30616"/>
        <dbReference type="ChEBI" id="CHEBI:43474"/>
        <dbReference type="ChEBI" id="CHEBI:58359"/>
        <dbReference type="ChEBI" id="CHEBI:78515"/>
        <dbReference type="ChEBI" id="CHEBI:78516"/>
        <dbReference type="ChEBI" id="CHEBI:456216"/>
    </reaction>
</comment>